<evidence type="ECO:0000259" key="2">
    <source>
        <dbReference type="Pfam" id="PF00535"/>
    </source>
</evidence>
<dbReference type="Pfam" id="PF00535">
    <property type="entry name" value="Glycos_transf_2"/>
    <property type="match status" value="1"/>
</dbReference>
<comment type="similarity">
    <text evidence="1">Belongs to the glycosyltransferase 2 family.</text>
</comment>
<comment type="caution">
    <text evidence="3">The sequence shown here is derived from an EMBL/GenBank/DDBJ whole genome shotgun (WGS) entry which is preliminary data.</text>
</comment>
<keyword evidence="3" id="KW-0808">Transferase</keyword>
<gene>
    <name evidence="3" type="primary">txxe 3084</name>
    <name evidence="3" type="ORF">TXXE_14625</name>
</gene>
<name>A0ABN7S588_THEXY</name>
<sequence length="239" mass="26482">MADATIVIPFYNDPYVAEAVESALAQTHPSVEVIVVDDGSTSCAELLAPYLDRVHYIGKANGGTASALNAGFRLASGRYVAWLSSDDRFRPEKIARQMAAMEAAGAWIGHTAFAVIDGEGRVTNPHVLLVGDRPDLFYRAFVDGNPVNGCTVMMRKELFERLGGFDEGLPFTHDLDFWYRAMLAGFPFHYLGEPLTEYRMHDAMGTVRHREAIRAEVEATFARYAGRWSTFLRQLGIAV</sequence>
<dbReference type="InterPro" id="IPR050834">
    <property type="entry name" value="Glycosyltransf_2"/>
</dbReference>
<dbReference type="GO" id="GO:0016740">
    <property type="term" value="F:transferase activity"/>
    <property type="evidence" value="ECO:0007669"/>
    <property type="project" value="UniProtKB-KW"/>
</dbReference>
<accession>A0ABN7S588</accession>
<evidence type="ECO:0000313" key="4">
    <source>
        <dbReference type="Proteomes" id="UP000681526"/>
    </source>
</evidence>
<dbReference type="InterPro" id="IPR029044">
    <property type="entry name" value="Nucleotide-diphossugar_trans"/>
</dbReference>
<dbReference type="PANTHER" id="PTHR43685:SF11">
    <property type="entry name" value="GLYCOSYLTRANSFERASE TAGX-RELATED"/>
    <property type="match status" value="1"/>
</dbReference>
<dbReference type="Gene3D" id="3.90.550.10">
    <property type="entry name" value="Spore Coat Polysaccharide Biosynthesis Protein SpsA, Chain A"/>
    <property type="match status" value="1"/>
</dbReference>
<proteinExistence type="inferred from homology"/>
<dbReference type="RefSeq" id="WP_213485282.1">
    <property type="nucleotide sequence ID" value="NZ_CAJRAY010000077.1"/>
</dbReference>
<evidence type="ECO:0000256" key="1">
    <source>
        <dbReference type="ARBA" id="ARBA00006739"/>
    </source>
</evidence>
<evidence type="ECO:0000313" key="3">
    <source>
        <dbReference type="EMBL" id="CAG5090768.1"/>
    </source>
</evidence>
<dbReference type="PANTHER" id="PTHR43685">
    <property type="entry name" value="GLYCOSYLTRANSFERASE"/>
    <property type="match status" value="1"/>
</dbReference>
<reference evidence="3 4" key="1">
    <citation type="submission" date="2021-04" db="EMBL/GenBank/DDBJ databases">
        <authorList>
            <person name="Rakotoarivonina H."/>
        </authorList>
    </citation>
    <scope>NUCLEOTIDE SEQUENCE [LARGE SCALE GENOMIC DNA]</scope>
    <source>
        <strain evidence="3 4">XE</strain>
    </source>
</reference>
<dbReference type="InterPro" id="IPR001173">
    <property type="entry name" value="Glyco_trans_2-like"/>
</dbReference>
<dbReference type="EMBL" id="CAJRAY010000077">
    <property type="protein sequence ID" value="CAG5090768.1"/>
    <property type="molecule type" value="Genomic_DNA"/>
</dbReference>
<organism evidence="3 4">
    <name type="scientific">Thermobacillus xylanilyticus</name>
    <dbReference type="NCBI Taxonomy" id="76633"/>
    <lineage>
        <taxon>Bacteria</taxon>
        <taxon>Bacillati</taxon>
        <taxon>Bacillota</taxon>
        <taxon>Bacilli</taxon>
        <taxon>Bacillales</taxon>
        <taxon>Paenibacillaceae</taxon>
        <taxon>Thermobacillus</taxon>
    </lineage>
</organism>
<feature type="domain" description="Glycosyltransferase 2-like" evidence="2">
    <location>
        <begin position="5"/>
        <end position="162"/>
    </location>
</feature>
<dbReference type="SUPFAM" id="SSF53448">
    <property type="entry name" value="Nucleotide-diphospho-sugar transferases"/>
    <property type="match status" value="1"/>
</dbReference>
<keyword evidence="4" id="KW-1185">Reference proteome</keyword>
<protein>
    <submittedName>
        <fullName evidence="3">Glycosyl transferase family 2</fullName>
    </submittedName>
</protein>
<dbReference type="Proteomes" id="UP000681526">
    <property type="component" value="Unassembled WGS sequence"/>
</dbReference>